<evidence type="ECO:0000256" key="6">
    <source>
        <dbReference type="ARBA" id="ARBA00022679"/>
    </source>
</evidence>
<dbReference type="Pfam" id="PF02446">
    <property type="entry name" value="Glyco_hydro_77"/>
    <property type="match status" value="1"/>
</dbReference>
<dbReference type="AlphaFoldDB" id="A0A918VUZ4"/>
<evidence type="ECO:0000313" key="12">
    <source>
        <dbReference type="Proteomes" id="UP000610456"/>
    </source>
</evidence>
<evidence type="ECO:0000256" key="4">
    <source>
        <dbReference type="ARBA" id="ARBA00020295"/>
    </source>
</evidence>
<dbReference type="EC" id="2.4.1.25" evidence="3 10"/>
<dbReference type="Gene3D" id="3.20.20.80">
    <property type="entry name" value="Glycosidases"/>
    <property type="match status" value="1"/>
</dbReference>
<evidence type="ECO:0000256" key="5">
    <source>
        <dbReference type="ARBA" id="ARBA00022676"/>
    </source>
</evidence>
<protein>
    <recommendedName>
        <fullName evidence="4 10">4-alpha-glucanotransferase</fullName>
        <ecNumber evidence="3 10">2.4.1.25</ecNumber>
    </recommendedName>
    <alternativeName>
        <fullName evidence="8 10">Amylomaltase</fullName>
    </alternativeName>
    <alternativeName>
        <fullName evidence="9 10">Disproportionating enzyme</fullName>
    </alternativeName>
</protein>
<comment type="catalytic activity">
    <reaction evidence="1 10">
        <text>Transfers a segment of a (1-&gt;4)-alpha-D-glucan to a new position in an acceptor, which may be glucose or a (1-&gt;4)-alpha-D-glucan.</text>
        <dbReference type="EC" id="2.4.1.25"/>
    </reaction>
</comment>
<sequence>MKLDRSSGILLHITSLPSAFGIGDIGPAAYEFVDFLAESGHKYWQLLPLNPTDETYSHSPYSSFSAFAGNPLLISPELLEKEGFLNLSEFPKPKKFDSGKVIFKVVQEYKEKLFEAAFKEFKKKKKKPKAFTIFCKEHEAWLEDFSLYKSLRKKYEKAGWFAWPEGVRDRKPTALKAAKKELCEEIEKEKFIQFLFFSQWKSLTEYAHEKEVQFFGDIPFYVNHDSADCWANAAYFKLEKDKMPTKVSGVPPDYFSETGQLWGTPVYDWKVLEANDFDWWFHRIHQNLLLFDLVRLDHFRAFAAYWEVPAGDDTAINGKWVKSPGTKFFRLLKKDFPNMPLIAEDLGLMDEPVYKLLEKFNFPGMKVLHFAFGEDRKNNPYLPFNHIPNSVVYSGTHDNNTSVGWFNNAGKVEKKHLQDYTGLKVTVKTVHKILHRIALDSVSKLAVVPLQDIIGLGEEAIMNTPGTTSNNWSWRVTPEEFPKTRAGDLREMNILFGRYQQPEREKKTEK</sequence>
<keyword evidence="7 10" id="KW-0119">Carbohydrate metabolism</keyword>
<keyword evidence="5 10" id="KW-0328">Glycosyltransferase</keyword>
<evidence type="ECO:0000256" key="8">
    <source>
        <dbReference type="ARBA" id="ARBA00031423"/>
    </source>
</evidence>
<dbReference type="GO" id="GO:0004134">
    <property type="term" value="F:4-alpha-glucanotransferase activity"/>
    <property type="evidence" value="ECO:0007669"/>
    <property type="project" value="UniProtKB-EC"/>
</dbReference>
<gene>
    <name evidence="11" type="primary">malQ</name>
    <name evidence="11" type="ORF">GCM10007103_11850</name>
</gene>
<comment type="caution">
    <text evidence="11">The sequence shown here is derived from an EMBL/GenBank/DDBJ whole genome shotgun (WGS) entry which is preliminary data.</text>
</comment>
<keyword evidence="12" id="KW-1185">Reference proteome</keyword>
<dbReference type="EMBL" id="BMXB01000002">
    <property type="protein sequence ID" value="GHA31833.1"/>
    <property type="molecule type" value="Genomic_DNA"/>
</dbReference>
<dbReference type="PANTHER" id="PTHR32438:SF5">
    <property type="entry name" value="4-ALPHA-GLUCANOTRANSFERASE DPE1, CHLOROPLASTIC_AMYLOPLASTIC"/>
    <property type="match status" value="1"/>
</dbReference>
<evidence type="ECO:0000256" key="10">
    <source>
        <dbReference type="RuleBase" id="RU361207"/>
    </source>
</evidence>
<proteinExistence type="inferred from homology"/>
<name>A0A918VUZ4_9FLAO</name>
<dbReference type="NCBIfam" id="TIGR00217">
    <property type="entry name" value="malQ"/>
    <property type="match status" value="1"/>
</dbReference>
<dbReference type="GO" id="GO:0005975">
    <property type="term" value="P:carbohydrate metabolic process"/>
    <property type="evidence" value="ECO:0007669"/>
    <property type="project" value="InterPro"/>
</dbReference>
<evidence type="ECO:0000256" key="9">
    <source>
        <dbReference type="ARBA" id="ARBA00031501"/>
    </source>
</evidence>
<organism evidence="11 12">
    <name type="scientific">Salinimicrobium marinum</name>
    <dbReference type="NCBI Taxonomy" id="680283"/>
    <lineage>
        <taxon>Bacteria</taxon>
        <taxon>Pseudomonadati</taxon>
        <taxon>Bacteroidota</taxon>
        <taxon>Flavobacteriia</taxon>
        <taxon>Flavobacteriales</taxon>
        <taxon>Flavobacteriaceae</taxon>
        <taxon>Salinimicrobium</taxon>
    </lineage>
</organism>
<accession>A0A918VUZ4</accession>
<dbReference type="NCBIfam" id="NF011080">
    <property type="entry name" value="PRK14508.1-3"/>
    <property type="match status" value="1"/>
</dbReference>
<dbReference type="RefSeq" id="WP_189603777.1">
    <property type="nucleotide sequence ID" value="NZ_BMXB01000002.1"/>
</dbReference>
<reference evidence="11" key="1">
    <citation type="journal article" date="2014" name="Int. J. Syst. Evol. Microbiol.">
        <title>Complete genome sequence of Corynebacterium casei LMG S-19264T (=DSM 44701T), isolated from a smear-ripened cheese.</title>
        <authorList>
            <consortium name="US DOE Joint Genome Institute (JGI-PGF)"/>
            <person name="Walter F."/>
            <person name="Albersmeier A."/>
            <person name="Kalinowski J."/>
            <person name="Ruckert C."/>
        </authorList>
    </citation>
    <scope>NUCLEOTIDE SEQUENCE</scope>
    <source>
        <strain evidence="11">KCTC 12719</strain>
    </source>
</reference>
<evidence type="ECO:0000313" key="11">
    <source>
        <dbReference type="EMBL" id="GHA31833.1"/>
    </source>
</evidence>
<evidence type="ECO:0000256" key="1">
    <source>
        <dbReference type="ARBA" id="ARBA00000439"/>
    </source>
</evidence>
<evidence type="ECO:0000256" key="3">
    <source>
        <dbReference type="ARBA" id="ARBA00012560"/>
    </source>
</evidence>
<dbReference type="SUPFAM" id="SSF51445">
    <property type="entry name" value="(Trans)glycosidases"/>
    <property type="match status" value="1"/>
</dbReference>
<dbReference type="InterPro" id="IPR003385">
    <property type="entry name" value="Glyco_hydro_77"/>
</dbReference>
<dbReference type="InterPro" id="IPR017853">
    <property type="entry name" value="GH"/>
</dbReference>
<dbReference type="NCBIfam" id="NF011079">
    <property type="entry name" value="PRK14508.1-2"/>
    <property type="match status" value="1"/>
</dbReference>
<evidence type="ECO:0000256" key="7">
    <source>
        <dbReference type="ARBA" id="ARBA00023277"/>
    </source>
</evidence>
<dbReference type="PANTHER" id="PTHR32438">
    <property type="entry name" value="4-ALPHA-GLUCANOTRANSFERASE DPE1, CHLOROPLASTIC/AMYLOPLASTIC"/>
    <property type="match status" value="1"/>
</dbReference>
<comment type="similarity">
    <text evidence="2 10">Belongs to the disproportionating enzyme family.</text>
</comment>
<dbReference type="Proteomes" id="UP000610456">
    <property type="component" value="Unassembled WGS sequence"/>
</dbReference>
<evidence type="ECO:0000256" key="2">
    <source>
        <dbReference type="ARBA" id="ARBA00005684"/>
    </source>
</evidence>
<keyword evidence="6 10" id="KW-0808">Transferase</keyword>
<reference evidence="11" key="2">
    <citation type="submission" date="2020-09" db="EMBL/GenBank/DDBJ databases">
        <authorList>
            <person name="Sun Q."/>
            <person name="Kim S."/>
        </authorList>
    </citation>
    <scope>NUCLEOTIDE SEQUENCE</scope>
    <source>
        <strain evidence="11">KCTC 12719</strain>
    </source>
</reference>